<accession>A0ABS0H9W7</accession>
<keyword evidence="2" id="KW-1185">Reference proteome</keyword>
<comment type="caution">
    <text evidence="1">The sequence shown here is derived from an EMBL/GenBank/DDBJ whole genome shotgun (WGS) entry which is preliminary data.</text>
</comment>
<evidence type="ECO:0000313" key="2">
    <source>
        <dbReference type="Proteomes" id="UP000638560"/>
    </source>
</evidence>
<gene>
    <name evidence="1" type="ORF">I0C86_41235</name>
</gene>
<dbReference type="EMBL" id="JADPUN010000422">
    <property type="protein sequence ID" value="MBF9135277.1"/>
    <property type="molecule type" value="Genomic_DNA"/>
</dbReference>
<dbReference type="Proteomes" id="UP000638560">
    <property type="component" value="Unassembled WGS sequence"/>
</dbReference>
<evidence type="ECO:0000313" key="1">
    <source>
        <dbReference type="EMBL" id="MBF9135277.1"/>
    </source>
</evidence>
<proteinExistence type="predicted"/>
<protein>
    <submittedName>
        <fullName evidence="1">Uncharacterized protein</fullName>
    </submittedName>
</protein>
<reference evidence="1 2" key="1">
    <citation type="submission" date="2020-11" db="EMBL/GenBank/DDBJ databases">
        <title>A novel isolate from a Black sea contaminated sediment with potential to produce alkanes: Plantactinospora alkalitolerans sp. nov.</title>
        <authorList>
            <person name="Carro L."/>
            <person name="Veyisoglu A."/>
            <person name="Guven K."/>
            <person name="Schumann P."/>
            <person name="Klenk H.-P."/>
            <person name="Sahin N."/>
        </authorList>
    </citation>
    <scope>NUCLEOTIDE SEQUENCE [LARGE SCALE GENOMIC DNA]</scope>
    <source>
        <strain evidence="1 2">S1510</strain>
    </source>
</reference>
<name>A0ABS0H9W7_9ACTN</name>
<organism evidence="1 2">
    <name type="scientific">Plantactinospora alkalitolerans</name>
    <dbReference type="NCBI Taxonomy" id="2789879"/>
    <lineage>
        <taxon>Bacteria</taxon>
        <taxon>Bacillati</taxon>
        <taxon>Actinomycetota</taxon>
        <taxon>Actinomycetes</taxon>
        <taxon>Micromonosporales</taxon>
        <taxon>Micromonosporaceae</taxon>
        <taxon>Plantactinospora</taxon>
    </lineage>
</organism>
<dbReference type="RefSeq" id="WP_196206733.1">
    <property type="nucleotide sequence ID" value="NZ_JADPUN010000422.1"/>
</dbReference>
<sequence>MPTTTADRLGIDARVEQLQAEIDAAGGYAVVPGLFDLAGHLVPAKIIDTRHGPRWGVLDPADHGAAPLRWLKVSPVNPATLERHGYRQGRVLARARAFKRPMYGGGERPAVVQLDGGYSPDVTVIDNGYREG</sequence>